<evidence type="ECO:0000313" key="4">
    <source>
        <dbReference type="Proteomes" id="UP001305414"/>
    </source>
</evidence>
<dbReference type="PANTHER" id="PTHR38788">
    <property type="entry name" value="CLR5 DOMAIN-CONTAINING PROTEIN"/>
    <property type="match status" value="1"/>
</dbReference>
<dbReference type="Proteomes" id="UP001305414">
    <property type="component" value="Unassembled WGS sequence"/>
</dbReference>
<dbReference type="PANTHER" id="PTHR38788:SF3">
    <property type="entry name" value="CLR5 DOMAIN-CONTAINING PROTEIN"/>
    <property type="match status" value="1"/>
</dbReference>
<sequence>MQAAGMLSPELRQDNQTRDDRRHMSSISQDSLDLGMEPLDIPVHLVAQQVTHAQQHSREKWEAMRPIIQELYMDQRHSLDIVAGIMSKRHDFYATNKMYKTRFVRWGWRKNRPRNKQDAPARSVQNRKGARALPQHTIQHINAPDILRDQEDPISISRNHVLDVSKLQGWCSSFTKTNPGPSSRDYASMARYALAEAAFSDTAVQLGRGRINGAFRSLNKLFDAMIGNDVYLHPKHHTAFWLLCDGIYNACTLVKDPSFHLLRELLCFLARNALASFQKSTSASSFFRVRLIMALVRMSRDNPSVMTQTFRTAYLATAEALEVKLGQIHPVVLITWLDYFRYFNLPVDLSRNLVVRYLAALGEVETATGRESDATITFLHTFIIFLFYCIGDEIQARQRLADLLERISHRIATQTSPTSISIHFQRAYAFGSLLKGLFVLEDHYDLAHCEAVVRHTSEWLQHCGGSGGSVHAMMLDMDLVTLVTAWREGRDLRHAPLVYAKPRIENAGLRTPVLSELPSLSDTP</sequence>
<proteinExistence type="predicted"/>
<feature type="domain" description="Clr5" evidence="2">
    <location>
        <begin position="58"/>
        <end position="110"/>
    </location>
</feature>
<evidence type="ECO:0000313" key="3">
    <source>
        <dbReference type="EMBL" id="KAK5636400.1"/>
    </source>
</evidence>
<name>A0AAN7UP10_9PEZI</name>
<protein>
    <recommendedName>
        <fullName evidence="2">Clr5 domain-containing protein</fullName>
    </recommendedName>
</protein>
<feature type="region of interest" description="Disordered" evidence="1">
    <location>
        <begin position="110"/>
        <end position="132"/>
    </location>
</feature>
<dbReference type="Pfam" id="PF14420">
    <property type="entry name" value="Clr5"/>
    <property type="match status" value="1"/>
</dbReference>
<keyword evidence="4" id="KW-1185">Reference proteome</keyword>
<evidence type="ECO:0000256" key="1">
    <source>
        <dbReference type="SAM" id="MobiDB-lite"/>
    </source>
</evidence>
<accession>A0AAN7UP10</accession>
<dbReference type="InterPro" id="IPR025676">
    <property type="entry name" value="Clr5_dom"/>
</dbReference>
<comment type="caution">
    <text evidence="3">The sequence shown here is derived from an EMBL/GenBank/DDBJ whole genome shotgun (WGS) entry which is preliminary data.</text>
</comment>
<dbReference type="AlphaFoldDB" id="A0AAN7UP10"/>
<feature type="region of interest" description="Disordered" evidence="1">
    <location>
        <begin position="1"/>
        <end position="27"/>
    </location>
</feature>
<organism evidence="3 4">
    <name type="scientific">Xylaria bambusicola</name>
    <dbReference type="NCBI Taxonomy" id="326684"/>
    <lineage>
        <taxon>Eukaryota</taxon>
        <taxon>Fungi</taxon>
        <taxon>Dikarya</taxon>
        <taxon>Ascomycota</taxon>
        <taxon>Pezizomycotina</taxon>
        <taxon>Sordariomycetes</taxon>
        <taxon>Xylariomycetidae</taxon>
        <taxon>Xylariales</taxon>
        <taxon>Xylariaceae</taxon>
        <taxon>Xylaria</taxon>
    </lineage>
</organism>
<evidence type="ECO:0000259" key="2">
    <source>
        <dbReference type="Pfam" id="PF14420"/>
    </source>
</evidence>
<dbReference type="EMBL" id="JAWHQM010000068">
    <property type="protein sequence ID" value="KAK5636400.1"/>
    <property type="molecule type" value="Genomic_DNA"/>
</dbReference>
<feature type="compositionally biased region" description="Basic and acidic residues" evidence="1">
    <location>
        <begin position="11"/>
        <end position="23"/>
    </location>
</feature>
<gene>
    <name evidence="3" type="ORF">RRF57_012112</name>
</gene>
<reference evidence="3 4" key="1">
    <citation type="submission" date="2023-10" db="EMBL/GenBank/DDBJ databases">
        <title>Draft genome sequence of Xylaria bambusicola isolate GMP-LS, the root and basal stem rot pathogen of sugarcane in Indonesia.</title>
        <authorList>
            <person name="Selvaraj P."/>
            <person name="Muralishankar V."/>
            <person name="Muruganantham S."/>
            <person name="Sp S."/>
            <person name="Haryani S."/>
            <person name="Lau K.J.X."/>
            <person name="Naqvi N.I."/>
        </authorList>
    </citation>
    <scope>NUCLEOTIDE SEQUENCE [LARGE SCALE GENOMIC DNA]</scope>
    <source>
        <strain evidence="3">GMP-LS</strain>
    </source>
</reference>